<evidence type="ECO:0000313" key="8">
    <source>
        <dbReference type="EMBL" id="KAK7205325.1"/>
    </source>
</evidence>
<feature type="region of interest" description="Disordered" evidence="6">
    <location>
        <begin position="485"/>
        <end position="585"/>
    </location>
</feature>
<evidence type="ECO:0000256" key="1">
    <source>
        <dbReference type="ARBA" id="ARBA00004308"/>
    </source>
</evidence>
<keyword evidence="3" id="KW-0677">Repeat</keyword>
<evidence type="ECO:0000256" key="2">
    <source>
        <dbReference type="ARBA" id="ARBA00010225"/>
    </source>
</evidence>
<dbReference type="InterPro" id="IPR021133">
    <property type="entry name" value="HEAT_type_2"/>
</dbReference>
<proteinExistence type="inferred from homology"/>
<dbReference type="InterPro" id="IPR016024">
    <property type="entry name" value="ARM-type_fold"/>
</dbReference>
<keyword evidence="9" id="KW-1185">Reference proteome</keyword>
<accession>A0ABR1F649</accession>
<dbReference type="PANTHER" id="PTHR16023:SF0">
    <property type="entry name" value="PROTEIN VAC14 HOMOLOG"/>
    <property type="match status" value="1"/>
</dbReference>
<keyword evidence="4" id="KW-0472">Membrane</keyword>
<dbReference type="InterPro" id="IPR011989">
    <property type="entry name" value="ARM-like"/>
</dbReference>
<evidence type="ECO:0000256" key="3">
    <source>
        <dbReference type="ARBA" id="ARBA00022737"/>
    </source>
</evidence>
<dbReference type="RefSeq" id="XP_064768358.1">
    <property type="nucleotide sequence ID" value="XM_064914811.1"/>
</dbReference>
<feature type="compositionally biased region" description="Basic and acidic residues" evidence="6">
    <location>
        <begin position="531"/>
        <end position="545"/>
    </location>
</feature>
<dbReference type="GeneID" id="90040323"/>
<dbReference type="PROSITE" id="PS50077">
    <property type="entry name" value="HEAT_REPEAT"/>
    <property type="match status" value="1"/>
</dbReference>
<feature type="domain" description="Vacuolar protein 14 C-terminal Fig4-binding" evidence="7">
    <location>
        <begin position="691"/>
        <end position="869"/>
    </location>
</feature>
<gene>
    <name evidence="8" type="ORF">BZA70DRAFT_306696</name>
</gene>
<name>A0ABR1F649_9ASCO</name>
<feature type="region of interest" description="Disordered" evidence="6">
    <location>
        <begin position="995"/>
        <end position="1028"/>
    </location>
</feature>
<evidence type="ECO:0000259" key="7">
    <source>
        <dbReference type="Pfam" id="PF11916"/>
    </source>
</evidence>
<feature type="compositionally biased region" description="Polar residues" evidence="6">
    <location>
        <begin position="956"/>
        <end position="965"/>
    </location>
</feature>
<feature type="compositionally biased region" description="Basic and acidic residues" evidence="6">
    <location>
        <begin position="485"/>
        <end position="494"/>
    </location>
</feature>
<feature type="compositionally biased region" description="Low complexity" evidence="6">
    <location>
        <begin position="546"/>
        <end position="566"/>
    </location>
</feature>
<comment type="subcellular location">
    <subcellularLocation>
        <location evidence="1">Endomembrane system</location>
    </subcellularLocation>
</comment>
<feature type="compositionally biased region" description="Basic and acidic residues" evidence="6">
    <location>
        <begin position="320"/>
        <end position="335"/>
    </location>
</feature>
<dbReference type="EMBL" id="JBBJBU010000005">
    <property type="protein sequence ID" value="KAK7205325.1"/>
    <property type="molecule type" value="Genomic_DNA"/>
</dbReference>
<feature type="region of interest" description="Disordered" evidence="6">
    <location>
        <begin position="298"/>
        <end position="362"/>
    </location>
</feature>
<sequence length="1028" mass="113276">MNKEIQRGLNDRLYEKRKAAALELEKTIRQCVEENDEAKIRSIVDQLCHDFAYAVHQPNARNGGLIGLAASAIALGPHVAQYLEDIIPPVLACFGDQDARVRYYACESMYNIAKVAKGEILLYFNEIFDALCRLAADSELTVKNGADLLDRLIKDIVAEKAATYVSVINTTPEPLPPDPAAEQSDPYKPVLAHEPVQDPTQEPAFQLSRFIPLLTDRIYVINPFTRMFLVSWITLLDSIPDLELVSYLPEIIGGLLNFLSDTNIDVRVATQGALDNFLSEIKRITELKRTVAEVKAQNAAKEAHEATTSSSASANVGKPDASKPADAADKGKDGEESGDDEQFVTADGAPVGSGSENGKAGELLDVDEEYLDEEEGSGANFNLASAIAEGVYLPGQDVKVDYAKVIEILLSYLDSTEQEIQLTVLKWIESFFEICPDDLLPFVPRFLSVLLPTMAHDNEQLRKSAETVNNELMQLIMSLPDTVADNEKRRHDGDDQSLPPTPGLPHRQGFGGSPATARSLSPQPPVGGRSLSRERVVRDRDEESLMSKLSLTASSSRSQPASALTSPTMVATEEPDAASASNGKADDSTNLELLIDYPATVNALTLHFLNEREETRVAALDWLIMLHRKASRKILAINDGTFPALLKTLSDSSDAVVTKDLQLLAQISYNSEDDYFASFMLNLLSLFSTDRKLLETRGNLIIRQLCVSLNPERIYRTLAEILEKEDDVEFASIMIQNLNNNLITAPELQGLRRRLRNLDTKEGTNFFVSLFRSWCHNAVATFALCLLAQAYEQAFHLLQIFADLEITVTLLIQVDKLIQLLESPVFTYLRLQLLEPEKYPYLYRCLYGLLMLLPQSSAFATLRNRLNSVSAIGYLHIVPPALMSSGGGATSATSGKQPVFNRFKGRIDEARWNDLLDKFRTVQTKHERLRRQVQGAGPANGLGMTGIDFPTENARHGSSLNQGNSAPEPPQQQPLHHHRTALSFMSGAKGFGYNAGGSSGYSSKGPSSVQSASSLRESSRIFKSNKKL</sequence>
<dbReference type="Gene3D" id="1.25.10.10">
    <property type="entry name" value="Leucine-rich Repeat Variant"/>
    <property type="match status" value="2"/>
</dbReference>
<dbReference type="InterPro" id="IPR021841">
    <property type="entry name" value="VAC14_Fig4p-bd"/>
</dbReference>
<dbReference type="PANTHER" id="PTHR16023">
    <property type="entry name" value="TAX1 BINDING PROTEIN-RELATED"/>
    <property type="match status" value="1"/>
</dbReference>
<evidence type="ECO:0000256" key="6">
    <source>
        <dbReference type="SAM" id="MobiDB-lite"/>
    </source>
</evidence>
<feature type="compositionally biased region" description="Low complexity" evidence="6">
    <location>
        <begin position="306"/>
        <end position="319"/>
    </location>
</feature>
<evidence type="ECO:0000256" key="5">
    <source>
        <dbReference type="PROSITE-ProRule" id="PRU00103"/>
    </source>
</evidence>
<dbReference type="Pfam" id="PF11916">
    <property type="entry name" value="Vac14_Fig4_bd"/>
    <property type="match status" value="1"/>
</dbReference>
<dbReference type="SUPFAM" id="SSF48371">
    <property type="entry name" value="ARM repeat"/>
    <property type="match status" value="1"/>
</dbReference>
<dbReference type="InterPro" id="IPR026825">
    <property type="entry name" value="Vac14"/>
</dbReference>
<protein>
    <submittedName>
        <fullName evidence="8">Vacuolar protein 14 C-terminal Fig4p binding-domain-containing protein</fullName>
    </submittedName>
</protein>
<comment type="caution">
    <text evidence="8">The sequence shown here is derived from an EMBL/GenBank/DDBJ whole genome shotgun (WGS) entry which is preliminary data.</text>
</comment>
<reference evidence="8 9" key="1">
    <citation type="submission" date="2024-03" db="EMBL/GenBank/DDBJ databases">
        <title>Genome-scale model development and genomic sequencing of the oleaginous clade Lipomyces.</title>
        <authorList>
            <consortium name="Lawrence Berkeley National Laboratory"/>
            <person name="Czajka J.J."/>
            <person name="Han Y."/>
            <person name="Kim J."/>
            <person name="Mondo S.J."/>
            <person name="Hofstad B.A."/>
            <person name="Robles A."/>
            <person name="Haridas S."/>
            <person name="Riley R."/>
            <person name="LaButti K."/>
            <person name="Pangilinan J."/>
            <person name="Andreopoulos W."/>
            <person name="Lipzen A."/>
            <person name="Yan J."/>
            <person name="Wang M."/>
            <person name="Ng V."/>
            <person name="Grigoriev I.V."/>
            <person name="Spatafora J.W."/>
            <person name="Magnuson J.K."/>
            <person name="Baker S.E."/>
            <person name="Pomraning K.R."/>
        </authorList>
    </citation>
    <scope>NUCLEOTIDE SEQUENCE [LARGE SCALE GENOMIC DNA]</scope>
    <source>
        <strain evidence="8 9">Phaff 52-87</strain>
    </source>
</reference>
<feature type="region of interest" description="Disordered" evidence="6">
    <location>
        <begin position="936"/>
        <end position="976"/>
    </location>
</feature>
<evidence type="ECO:0000256" key="4">
    <source>
        <dbReference type="ARBA" id="ARBA00023136"/>
    </source>
</evidence>
<evidence type="ECO:0000313" key="9">
    <source>
        <dbReference type="Proteomes" id="UP001498771"/>
    </source>
</evidence>
<comment type="similarity">
    <text evidence="2">Belongs to the VAC14 family.</text>
</comment>
<organism evidence="8 9">
    <name type="scientific">Myxozyma melibiosi</name>
    <dbReference type="NCBI Taxonomy" id="54550"/>
    <lineage>
        <taxon>Eukaryota</taxon>
        <taxon>Fungi</taxon>
        <taxon>Dikarya</taxon>
        <taxon>Ascomycota</taxon>
        <taxon>Saccharomycotina</taxon>
        <taxon>Lipomycetes</taxon>
        <taxon>Lipomycetales</taxon>
        <taxon>Lipomycetaceae</taxon>
        <taxon>Myxozyma</taxon>
    </lineage>
</organism>
<feature type="repeat" description="HEAT" evidence="5">
    <location>
        <begin position="86"/>
        <end position="121"/>
    </location>
</feature>
<dbReference type="Pfam" id="PF12755">
    <property type="entry name" value="Vac14_Fab1_bd"/>
    <property type="match status" value="1"/>
</dbReference>
<dbReference type="Proteomes" id="UP001498771">
    <property type="component" value="Unassembled WGS sequence"/>
</dbReference>